<dbReference type="RefSeq" id="WP_237336556.1">
    <property type="nucleotide sequence ID" value="NZ_BAABCM010000001.1"/>
</dbReference>
<feature type="region of interest" description="Disordered" evidence="1">
    <location>
        <begin position="55"/>
        <end position="75"/>
    </location>
</feature>
<dbReference type="EMBL" id="BAABCM010000001">
    <property type="protein sequence ID" value="GAA3794335.1"/>
    <property type="molecule type" value="Genomic_DNA"/>
</dbReference>
<evidence type="ECO:0000313" key="2">
    <source>
        <dbReference type="EMBL" id="GAA3794335.1"/>
    </source>
</evidence>
<evidence type="ECO:0000256" key="1">
    <source>
        <dbReference type="SAM" id="MobiDB-lite"/>
    </source>
</evidence>
<comment type="caution">
    <text evidence="2">The sequence shown here is derived from an EMBL/GenBank/DDBJ whole genome shotgun (WGS) entry which is preliminary data.</text>
</comment>
<evidence type="ECO:0000313" key="3">
    <source>
        <dbReference type="Proteomes" id="UP001501624"/>
    </source>
</evidence>
<gene>
    <name evidence="2" type="ORF">GCM10022380_09070</name>
</gene>
<keyword evidence="3" id="KW-1185">Reference proteome</keyword>
<dbReference type="Proteomes" id="UP001501624">
    <property type="component" value="Unassembled WGS sequence"/>
</dbReference>
<accession>A0ABP7HJD2</accession>
<organism evidence="2 3">
    <name type="scientific">Amycolatopsis tucumanensis</name>
    <dbReference type="NCBI Taxonomy" id="401106"/>
    <lineage>
        <taxon>Bacteria</taxon>
        <taxon>Bacillati</taxon>
        <taxon>Actinomycetota</taxon>
        <taxon>Actinomycetes</taxon>
        <taxon>Pseudonocardiales</taxon>
        <taxon>Pseudonocardiaceae</taxon>
        <taxon>Amycolatopsis</taxon>
    </lineage>
</organism>
<sequence>MSYLRAASAEPAGPDAVTWHMSYTVSDGDRQVAQLKASDHWHVFTPGQMADELAPAGLRAEPAEGSHGLHVITRR</sequence>
<name>A0ABP7HJD2_9PSEU</name>
<proteinExistence type="predicted"/>
<protein>
    <submittedName>
        <fullName evidence="2">Uncharacterized protein</fullName>
    </submittedName>
</protein>
<reference evidence="3" key="1">
    <citation type="journal article" date="2019" name="Int. J. Syst. Evol. Microbiol.">
        <title>The Global Catalogue of Microorganisms (GCM) 10K type strain sequencing project: providing services to taxonomists for standard genome sequencing and annotation.</title>
        <authorList>
            <consortium name="The Broad Institute Genomics Platform"/>
            <consortium name="The Broad Institute Genome Sequencing Center for Infectious Disease"/>
            <person name="Wu L."/>
            <person name="Ma J."/>
        </authorList>
    </citation>
    <scope>NUCLEOTIDE SEQUENCE [LARGE SCALE GENOMIC DNA]</scope>
    <source>
        <strain evidence="3">JCM 17017</strain>
    </source>
</reference>